<evidence type="ECO:0000313" key="4">
    <source>
        <dbReference type="EMBL" id="SEO52105.1"/>
    </source>
</evidence>
<dbReference type="PATRIC" id="fig|79604.3.peg.1619"/>
<dbReference type="SUPFAM" id="SSF81606">
    <property type="entry name" value="PP2C-like"/>
    <property type="match status" value="1"/>
</dbReference>
<dbReference type="STRING" id="79604.AAY81_08060"/>
<sequence length="412" mass="43700">MAAARTQAQVRRAPSAKFGSRTDIGCVREHNEDSLIVAPPLYAVADGMGGHAAGEVASEIAVRTLARQAPSEADTEALGNAVITANYAVINAAQEKGRSGMGTTMTAAVLRGERLAIAQVGDSRAYLLHQGQMQQLTRDHSLMADMIEAGEITPEEARVHPKRSIITRALGSDPSMQPDLYELDVCTGDRLLLCSDGLTGMLEDSEIETILMRTRDPQRCASILVNEAIAAGGQDNVTVVVVDVEGNEEQRVKKTRRRGRAWAIVIILAIIATVLGICYGAYHYSQTCAYLASQDGKVAVYQGVPDSVLGVSLSHLDHVTSVEVSDLEPGVANRLSEGVIRVDNLDKANQLVDTYEEYIEESKAASASASTSNESSENAEGSSSESAESNEETEEATNSATSSASSSQEGVA</sequence>
<dbReference type="PANTHER" id="PTHR47992">
    <property type="entry name" value="PROTEIN PHOSPHATASE"/>
    <property type="match status" value="1"/>
</dbReference>
<dbReference type="RefSeq" id="WP_066663722.1">
    <property type="nucleotide sequence ID" value="NZ_CP011402.1"/>
</dbReference>
<feature type="compositionally biased region" description="Low complexity" evidence="1">
    <location>
        <begin position="396"/>
        <end position="412"/>
    </location>
</feature>
<dbReference type="Gene3D" id="3.60.40.10">
    <property type="entry name" value="PPM-type phosphatase domain"/>
    <property type="match status" value="1"/>
</dbReference>
<dbReference type="SMART" id="SM00331">
    <property type="entry name" value="PP2C_SIG"/>
    <property type="match status" value="1"/>
</dbReference>
<evidence type="ECO:0000256" key="1">
    <source>
        <dbReference type="SAM" id="MobiDB-lite"/>
    </source>
</evidence>
<organism evidence="4 5">
    <name type="scientific">Denitrobacterium detoxificans</name>
    <dbReference type="NCBI Taxonomy" id="79604"/>
    <lineage>
        <taxon>Bacteria</taxon>
        <taxon>Bacillati</taxon>
        <taxon>Actinomycetota</taxon>
        <taxon>Coriobacteriia</taxon>
        <taxon>Eggerthellales</taxon>
        <taxon>Eggerthellaceae</taxon>
        <taxon>Denitrobacterium</taxon>
    </lineage>
</organism>
<dbReference type="SMART" id="SM00332">
    <property type="entry name" value="PP2Cc"/>
    <property type="match status" value="1"/>
</dbReference>
<gene>
    <name evidence="4" type="ORF">SAMN02910314_00433</name>
</gene>
<proteinExistence type="predicted"/>
<dbReference type="InterPro" id="IPR001932">
    <property type="entry name" value="PPM-type_phosphatase-like_dom"/>
</dbReference>
<feature type="domain" description="PPM-type phosphatase" evidence="3">
    <location>
        <begin position="17"/>
        <end position="244"/>
    </location>
</feature>
<keyword evidence="2" id="KW-1133">Transmembrane helix</keyword>
<evidence type="ECO:0000259" key="3">
    <source>
        <dbReference type="PROSITE" id="PS51746"/>
    </source>
</evidence>
<dbReference type="KEGG" id="ddt:AAY81_08060"/>
<reference evidence="5" key="1">
    <citation type="submission" date="2016-10" db="EMBL/GenBank/DDBJ databases">
        <authorList>
            <person name="Varghese N."/>
        </authorList>
    </citation>
    <scope>NUCLEOTIDE SEQUENCE [LARGE SCALE GENOMIC DNA]</scope>
    <source>
        <strain evidence="5">DSM 21843</strain>
    </source>
</reference>
<dbReference type="AlphaFoldDB" id="A0A172RZC6"/>
<evidence type="ECO:0000256" key="2">
    <source>
        <dbReference type="SAM" id="Phobius"/>
    </source>
</evidence>
<dbReference type="OrthoDB" id="9801841at2"/>
<feature type="region of interest" description="Disordered" evidence="1">
    <location>
        <begin position="362"/>
        <end position="412"/>
    </location>
</feature>
<keyword evidence="2" id="KW-0812">Transmembrane</keyword>
<feature type="transmembrane region" description="Helical" evidence="2">
    <location>
        <begin position="261"/>
        <end position="282"/>
    </location>
</feature>
<dbReference type="InterPro" id="IPR036457">
    <property type="entry name" value="PPM-type-like_dom_sf"/>
</dbReference>
<evidence type="ECO:0000313" key="5">
    <source>
        <dbReference type="Proteomes" id="UP000182975"/>
    </source>
</evidence>
<dbReference type="Pfam" id="PF00481">
    <property type="entry name" value="PP2C"/>
    <property type="match status" value="1"/>
</dbReference>
<dbReference type="Proteomes" id="UP000182975">
    <property type="component" value="Unassembled WGS sequence"/>
</dbReference>
<dbReference type="CDD" id="cd00143">
    <property type="entry name" value="PP2Cc"/>
    <property type="match status" value="1"/>
</dbReference>
<accession>A0A172RZC6</accession>
<protein>
    <submittedName>
        <fullName evidence="4">Protein phosphatase</fullName>
    </submittedName>
</protein>
<dbReference type="NCBIfam" id="NF033484">
    <property type="entry name" value="Stp1_PP2C_phos"/>
    <property type="match status" value="1"/>
</dbReference>
<dbReference type="PROSITE" id="PS51746">
    <property type="entry name" value="PPM_2"/>
    <property type="match status" value="1"/>
</dbReference>
<keyword evidence="5" id="KW-1185">Reference proteome</keyword>
<feature type="compositionally biased region" description="Low complexity" evidence="1">
    <location>
        <begin position="364"/>
        <end position="387"/>
    </location>
</feature>
<dbReference type="InterPro" id="IPR015655">
    <property type="entry name" value="PP2C"/>
</dbReference>
<dbReference type="GO" id="GO:0004722">
    <property type="term" value="F:protein serine/threonine phosphatase activity"/>
    <property type="evidence" value="ECO:0007669"/>
    <property type="project" value="InterPro"/>
</dbReference>
<dbReference type="EMBL" id="FOEC01000002">
    <property type="protein sequence ID" value="SEO52105.1"/>
    <property type="molecule type" value="Genomic_DNA"/>
</dbReference>
<name>A0A172RZC6_9ACTN</name>
<keyword evidence="2" id="KW-0472">Membrane</keyword>